<accession>A0A8J5WAI1</accession>
<dbReference type="PROSITE" id="PS50846">
    <property type="entry name" value="HMA_2"/>
    <property type="match status" value="1"/>
</dbReference>
<feature type="domain" description="HMA" evidence="3">
    <location>
        <begin position="97"/>
        <end position="162"/>
    </location>
</feature>
<comment type="caution">
    <text evidence="4">The sequence shown here is derived from an EMBL/GenBank/DDBJ whole genome shotgun (WGS) entry which is preliminary data.</text>
</comment>
<dbReference type="OrthoDB" id="689350at2759"/>
<reference evidence="4" key="1">
    <citation type="journal article" date="2021" name="bioRxiv">
        <title>Whole Genome Assembly and Annotation of Northern Wild Rice, Zizania palustris L., Supports a Whole Genome Duplication in the Zizania Genus.</title>
        <authorList>
            <person name="Haas M."/>
            <person name="Kono T."/>
            <person name="Macchietto M."/>
            <person name="Millas R."/>
            <person name="McGilp L."/>
            <person name="Shao M."/>
            <person name="Duquette J."/>
            <person name="Hirsch C.N."/>
            <person name="Kimball J."/>
        </authorList>
    </citation>
    <scope>NUCLEOTIDE SEQUENCE</scope>
    <source>
        <tissue evidence="4">Fresh leaf tissue</tissue>
    </source>
</reference>
<evidence type="ECO:0000256" key="2">
    <source>
        <dbReference type="SAM" id="MobiDB-lite"/>
    </source>
</evidence>
<dbReference type="CDD" id="cd00371">
    <property type="entry name" value="HMA"/>
    <property type="match status" value="1"/>
</dbReference>
<evidence type="ECO:0000313" key="5">
    <source>
        <dbReference type="Proteomes" id="UP000729402"/>
    </source>
</evidence>
<dbReference type="GO" id="GO:0046872">
    <property type="term" value="F:metal ion binding"/>
    <property type="evidence" value="ECO:0007669"/>
    <property type="project" value="UniProtKB-KW"/>
</dbReference>
<name>A0A8J5WAI1_ZIZPA</name>
<dbReference type="PANTHER" id="PTHR45868">
    <property type="entry name" value="HEAVY METAL-ASSOCIATED ISOPRENYLATED PLANT PROTEIN 33-RELATED"/>
    <property type="match status" value="1"/>
</dbReference>
<evidence type="ECO:0000256" key="1">
    <source>
        <dbReference type="ARBA" id="ARBA00022723"/>
    </source>
</evidence>
<dbReference type="EMBL" id="JAAALK010000082">
    <property type="protein sequence ID" value="KAG8085322.1"/>
    <property type="molecule type" value="Genomic_DNA"/>
</dbReference>
<keyword evidence="1" id="KW-0479">Metal-binding</keyword>
<feature type="region of interest" description="Disordered" evidence="2">
    <location>
        <begin position="189"/>
        <end position="271"/>
    </location>
</feature>
<dbReference type="AlphaFoldDB" id="A0A8J5WAI1"/>
<proteinExistence type="predicted"/>
<keyword evidence="5" id="KW-1185">Reference proteome</keyword>
<dbReference type="PANTHER" id="PTHR45868:SF98">
    <property type="entry name" value="OS05G0368600 PROTEIN"/>
    <property type="match status" value="1"/>
</dbReference>
<dbReference type="Pfam" id="PF00403">
    <property type="entry name" value="HMA"/>
    <property type="match status" value="1"/>
</dbReference>
<organism evidence="4 5">
    <name type="scientific">Zizania palustris</name>
    <name type="common">Northern wild rice</name>
    <dbReference type="NCBI Taxonomy" id="103762"/>
    <lineage>
        <taxon>Eukaryota</taxon>
        <taxon>Viridiplantae</taxon>
        <taxon>Streptophyta</taxon>
        <taxon>Embryophyta</taxon>
        <taxon>Tracheophyta</taxon>
        <taxon>Spermatophyta</taxon>
        <taxon>Magnoliopsida</taxon>
        <taxon>Liliopsida</taxon>
        <taxon>Poales</taxon>
        <taxon>Poaceae</taxon>
        <taxon>BOP clade</taxon>
        <taxon>Oryzoideae</taxon>
        <taxon>Oryzeae</taxon>
        <taxon>Zizaniinae</taxon>
        <taxon>Zizania</taxon>
    </lineage>
</organism>
<dbReference type="InterPro" id="IPR006121">
    <property type="entry name" value="HMA_dom"/>
</dbReference>
<sequence length="528" mass="57293">MFQSENVSTFGMALHSRFGYPLPSLVPSSARLISHSALLSFHPQHCRSSSSALLRHRVLRENAKPLPHRDAGGHPAAPLGRWKGHAAEKQSRGFDGIRTLALRVSIHCQGCKKKVKKVLMRVEGVCKCDIDGRSNKATVAVTGKVSADTLIRKLRRAGKYAEQWPEEQPEQQEQPSGAQCLEETKNQVAEPDGGVQAEKPASGDAAEPSDPKVFSPEEPNKSAGEAARPAEDGTESTNDNASGSAGDGEETGAAQQPGEPKRKRKQQPQQQLLLKEEKAGEAIMATAALTQGSHTSHFPAAPLHLHSQQLPPVHAMSYNVVRPSASAAFYAAADAPASAAARPPPPPLPPPPQDHSYLYSQPSPYRYSYYHHYNGGHAASPARNSYVDLFSDENANACSKYQRQLLGFRIQTILASDVDQKASLVATFCLVRNLSECTNVQLDRHNNIFFSQTNELNSPVMLKLNGQSKQQASKHGRCFRLSHYSSGRVVHLAFGLETLPAMHPRQKQQRMVMSNGGGQVSCSADCCG</sequence>
<evidence type="ECO:0000313" key="4">
    <source>
        <dbReference type="EMBL" id="KAG8085322.1"/>
    </source>
</evidence>
<evidence type="ECO:0000259" key="3">
    <source>
        <dbReference type="PROSITE" id="PS50846"/>
    </source>
</evidence>
<gene>
    <name evidence="4" type="ORF">GUJ93_ZPchr0010g8088</name>
</gene>
<dbReference type="Proteomes" id="UP000729402">
    <property type="component" value="Unassembled WGS sequence"/>
</dbReference>
<reference evidence="4" key="2">
    <citation type="submission" date="2021-02" db="EMBL/GenBank/DDBJ databases">
        <authorList>
            <person name="Kimball J.A."/>
            <person name="Haas M.W."/>
            <person name="Macchietto M."/>
            <person name="Kono T."/>
            <person name="Duquette J."/>
            <person name="Shao M."/>
        </authorList>
    </citation>
    <scope>NUCLEOTIDE SEQUENCE</scope>
    <source>
        <tissue evidence="4">Fresh leaf tissue</tissue>
    </source>
</reference>
<protein>
    <recommendedName>
        <fullName evidence="3">HMA domain-containing protein</fullName>
    </recommendedName>
</protein>